<sequence length="113" mass="12145">MTVEVAPTGNLLAPSGDSNFPSTGGEATLVGGEGTPTTDKYTSKDISERPQVCILLCVKSEWPPFVIVNGKVSDEDLAKVKSYLDFLDVEVDNLEEIVKTCHDPKKAICMEGL</sequence>
<dbReference type="Proteomes" id="UP000031668">
    <property type="component" value="Unassembled WGS sequence"/>
</dbReference>
<keyword evidence="3" id="KW-1185">Reference proteome</keyword>
<evidence type="ECO:0000256" key="1">
    <source>
        <dbReference type="SAM" id="MobiDB-lite"/>
    </source>
</evidence>
<protein>
    <submittedName>
        <fullName evidence="2">Uncharacterized protein</fullName>
    </submittedName>
</protein>
<organism evidence="2 3">
    <name type="scientific">Thelohanellus kitauei</name>
    <name type="common">Myxosporean</name>
    <dbReference type="NCBI Taxonomy" id="669202"/>
    <lineage>
        <taxon>Eukaryota</taxon>
        <taxon>Metazoa</taxon>
        <taxon>Cnidaria</taxon>
        <taxon>Myxozoa</taxon>
        <taxon>Myxosporea</taxon>
        <taxon>Bivalvulida</taxon>
        <taxon>Platysporina</taxon>
        <taxon>Myxobolidae</taxon>
        <taxon>Thelohanellus</taxon>
    </lineage>
</organism>
<evidence type="ECO:0000313" key="3">
    <source>
        <dbReference type="Proteomes" id="UP000031668"/>
    </source>
</evidence>
<proteinExistence type="predicted"/>
<name>A0A0C2IY91_THEKT</name>
<reference evidence="2 3" key="1">
    <citation type="journal article" date="2014" name="Genome Biol. Evol.">
        <title>The genome of the myxosporean Thelohanellus kitauei shows adaptations to nutrient acquisition within its fish host.</title>
        <authorList>
            <person name="Yang Y."/>
            <person name="Xiong J."/>
            <person name="Zhou Z."/>
            <person name="Huo F."/>
            <person name="Miao W."/>
            <person name="Ran C."/>
            <person name="Liu Y."/>
            <person name="Zhang J."/>
            <person name="Feng J."/>
            <person name="Wang M."/>
            <person name="Wang M."/>
            <person name="Wang L."/>
            <person name="Yao B."/>
        </authorList>
    </citation>
    <scope>NUCLEOTIDE SEQUENCE [LARGE SCALE GENOMIC DNA]</scope>
    <source>
        <strain evidence="2">Wuqing</strain>
    </source>
</reference>
<gene>
    <name evidence="2" type="ORF">RF11_09702</name>
</gene>
<comment type="caution">
    <text evidence="2">The sequence shown here is derived from an EMBL/GenBank/DDBJ whole genome shotgun (WGS) entry which is preliminary data.</text>
</comment>
<accession>A0A0C2IY91</accession>
<dbReference type="EMBL" id="JWZT01002080">
    <property type="protein sequence ID" value="KII70439.1"/>
    <property type="molecule type" value="Genomic_DNA"/>
</dbReference>
<dbReference type="AlphaFoldDB" id="A0A0C2IY91"/>
<feature type="region of interest" description="Disordered" evidence="1">
    <location>
        <begin position="1"/>
        <end position="43"/>
    </location>
</feature>
<evidence type="ECO:0000313" key="2">
    <source>
        <dbReference type="EMBL" id="KII70439.1"/>
    </source>
</evidence>